<keyword evidence="6 8" id="KW-1133">Transmembrane helix</keyword>
<evidence type="ECO:0000256" key="8">
    <source>
        <dbReference type="SAM" id="Phobius"/>
    </source>
</evidence>
<feature type="transmembrane region" description="Helical" evidence="8">
    <location>
        <begin position="12"/>
        <end position="30"/>
    </location>
</feature>
<dbReference type="InterPro" id="IPR038731">
    <property type="entry name" value="RgtA/B/C-like"/>
</dbReference>
<evidence type="ECO:0000256" key="2">
    <source>
        <dbReference type="ARBA" id="ARBA00022475"/>
    </source>
</evidence>
<gene>
    <name evidence="10" type="ORF">A3C25_05825</name>
</gene>
<feature type="transmembrane region" description="Helical" evidence="8">
    <location>
        <begin position="141"/>
        <end position="159"/>
    </location>
</feature>
<evidence type="ECO:0000256" key="5">
    <source>
        <dbReference type="ARBA" id="ARBA00022692"/>
    </source>
</evidence>
<evidence type="ECO:0000313" key="11">
    <source>
        <dbReference type="Proteomes" id="UP000177913"/>
    </source>
</evidence>
<reference evidence="10 11" key="1">
    <citation type="journal article" date="2016" name="Nat. Commun.">
        <title>Thousands of microbial genomes shed light on interconnected biogeochemical processes in an aquifer system.</title>
        <authorList>
            <person name="Anantharaman K."/>
            <person name="Brown C.T."/>
            <person name="Hug L.A."/>
            <person name="Sharon I."/>
            <person name="Castelle C.J."/>
            <person name="Probst A.J."/>
            <person name="Thomas B.C."/>
            <person name="Singh A."/>
            <person name="Wilkins M.J."/>
            <person name="Karaoz U."/>
            <person name="Brodie E.L."/>
            <person name="Williams K.H."/>
            <person name="Hubbard S.S."/>
            <person name="Banfield J.F."/>
        </authorList>
    </citation>
    <scope>NUCLEOTIDE SEQUENCE [LARGE SCALE GENOMIC DNA]</scope>
</reference>
<comment type="subcellular location">
    <subcellularLocation>
        <location evidence="1">Cell membrane</location>
        <topology evidence="1">Multi-pass membrane protein</topology>
    </subcellularLocation>
</comment>
<evidence type="ECO:0000256" key="4">
    <source>
        <dbReference type="ARBA" id="ARBA00022679"/>
    </source>
</evidence>
<dbReference type="PANTHER" id="PTHR33908">
    <property type="entry name" value="MANNOSYLTRANSFERASE YKCB-RELATED"/>
    <property type="match status" value="1"/>
</dbReference>
<accession>A0A1F7GZA3</accession>
<organism evidence="10 11">
    <name type="scientific">Candidatus Roizmanbacteria bacterium RIFCSPHIGHO2_02_FULL_38_11</name>
    <dbReference type="NCBI Taxonomy" id="1802039"/>
    <lineage>
        <taxon>Bacteria</taxon>
        <taxon>Candidatus Roizmaniibacteriota</taxon>
    </lineage>
</organism>
<dbReference type="PANTHER" id="PTHR33908:SF11">
    <property type="entry name" value="MEMBRANE PROTEIN"/>
    <property type="match status" value="1"/>
</dbReference>
<feature type="transmembrane region" description="Helical" evidence="8">
    <location>
        <begin position="309"/>
        <end position="329"/>
    </location>
</feature>
<keyword evidence="3" id="KW-0328">Glycosyltransferase</keyword>
<dbReference type="AlphaFoldDB" id="A0A1F7GZA3"/>
<evidence type="ECO:0000313" key="10">
    <source>
        <dbReference type="EMBL" id="OGK24218.1"/>
    </source>
</evidence>
<dbReference type="EMBL" id="MFZO01000037">
    <property type="protein sequence ID" value="OGK24218.1"/>
    <property type="molecule type" value="Genomic_DNA"/>
</dbReference>
<feature type="transmembrane region" description="Helical" evidence="8">
    <location>
        <begin position="91"/>
        <end position="111"/>
    </location>
</feature>
<keyword evidence="5 8" id="KW-0812">Transmembrane</keyword>
<feature type="transmembrane region" description="Helical" evidence="8">
    <location>
        <begin position="284"/>
        <end position="302"/>
    </location>
</feature>
<feature type="domain" description="Glycosyltransferase RgtA/B/C/D-like" evidence="9">
    <location>
        <begin position="77"/>
        <end position="226"/>
    </location>
</feature>
<feature type="transmembrane region" description="Helical" evidence="8">
    <location>
        <begin position="216"/>
        <end position="238"/>
    </location>
</feature>
<feature type="transmembrane region" description="Helical" evidence="8">
    <location>
        <begin position="118"/>
        <end position="135"/>
    </location>
</feature>
<evidence type="ECO:0000256" key="7">
    <source>
        <dbReference type="ARBA" id="ARBA00023136"/>
    </source>
</evidence>
<feature type="transmembrane region" description="Helical" evidence="8">
    <location>
        <begin position="341"/>
        <end position="359"/>
    </location>
</feature>
<keyword evidence="2" id="KW-1003">Cell membrane</keyword>
<keyword evidence="7 8" id="KW-0472">Membrane</keyword>
<name>A0A1F7GZA3_9BACT</name>
<evidence type="ECO:0000256" key="1">
    <source>
        <dbReference type="ARBA" id="ARBA00004651"/>
    </source>
</evidence>
<evidence type="ECO:0000256" key="6">
    <source>
        <dbReference type="ARBA" id="ARBA00022989"/>
    </source>
</evidence>
<feature type="transmembrane region" description="Helical" evidence="8">
    <location>
        <begin position="259"/>
        <end position="278"/>
    </location>
</feature>
<evidence type="ECO:0000259" key="9">
    <source>
        <dbReference type="Pfam" id="PF13231"/>
    </source>
</evidence>
<dbReference type="Pfam" id="PF13231">
    <property type="entry name" value="PMT_2"/>
    <property type="match status" value="1"/>
</dbReference>
<dbReference type="InterPro" id="IPR050297">
    <property type="entry name" value="LipidA_mod_glycosyltrf_83"/>
</dbReference>
<proteinExistence type="predicted"/>
<protein>
    <recommendedName>
        <fullName evidence="9">Glycosyltransferase RgtA/B/C/D-like domain-containing protein</fullName>
    </recommendedName>
</protein>
<comment type="caution">
    <text evidence="10">The sequence shown here is derived from an EMBL/GenBank/DDBJ whole genome shotgun (WGS) entry which is preliminary data.</text>
</comment>
<sequence length="522" mass="61554">MKILNFEAKINLELFFVFFIFSVALFYRLYGLSTNNPPFWVDEFASANQGKLFLQQGLAAFFNPNIVLEHYNVTTHLLIALSYKLFGVNEFSARLPLVIVGSLVPLLVFFLTKYLTNISTAISASLLVTFSYFEITWSRQARGYIIVQFLILASLFLYLKLINLKKPQPLLSLVFLLTIFLGIITHPLYYIFLISIFFHFLLTGYKRIFELLKKPWFYLIFFFLISIIYKIGFINAFIRVFSLKMFLSSNFWYYHSFLWREYGLVTFLAIIGLLTGLIKKQKGFALITIFLITQLIFLTFIFKPYVSRYLLPIFPFLYILMSYGLWQFLQNLPSHHDRIKMLLSVLLSLFIIANGYKFVNKPKTYYSLNHDFREIANIDYHQVYSIIKKGVNLEKNQAVVIETWWDRGHWYLDDFKNIVAFRWPGNGFVNGIPKTTNYTLNDQGEKILRGGALRLVLEERDLLLYLKKYPKGFLFIDDFSLPEDVRNYAERNLKKELYLDHYPLDDNPYSIWPATLYSWGIN</sequence>
<feature type="transmembrane region" description="Helical" evidence="8">
    <location>
        <begin position="171"/>
        <end position="196"/>
    </location>
</feature>
<dbReference type="Proteomes" id="UP000177913">
    <property type="component" value="Unassembled WGS sequence"/>
</dbReference>
<evidence type="ECO:0000256" key="3">
    <source>
        <dbReference type="ARBA" id="ARBA00022676"/>
    </source>
</evidence>
<dbReference type="GO" id="GO:0005886">
    <property type="term" value="C:plasma membrane"/>
    <property type="evidence" value="ECO:0007669"/>
    <property type="project" value="UniProtKB-SubCell"/>
</dbReference>
<dbReference type="GO" id="GO:0016763">
    <property type="term" value="F:pentosyltransferase activity"/>
    <property type="evidence" value="ECO:0007669"/>
    <property type="project" value="TreeGrafter"/>
</dbReference>
<keyword evidence="4" id="KW-0808">Transferase</keyword>
<dbReference type="GO" id="GO:0009103">
    <property type="term" value="P:lipopolysaccharide biosynthetic process"/>
    <property type="evidence" value="ECO:0007669"/>
    <property type="project" value="UniProtKB-ARBA"/>
</dbReference>